<dbReference type="EMBL" id="FO117623">
    <property type="protein sequence ID" value="CCG05430.1"/>
    <property type="molecule type" value="Genomic_DNA"/>
</dbReference>
<dbReference type="HOGENOM" id="CLU_1523486_0_0_11"/>
<gene>
    <name evidence="3" type="ordered locus">BLASA_4631</name>
</gene>
<dbReference type="KEGG" id="bsd:BLASA_4631"/>
<accession>H6RRE8</accession>
<keyword evidence="4" id="KW-1185">Reference proteome</keyword>
<evidence type="ECO:0000256" key="2">
    <source>
        <dbReference type="SAM" id="SignalP"/>
    </source>
</evidence>
<dbReference type="PROSITE" id="PS51257">
    <property type="entry name" value="PROKAR_LIPOPROTEIN"/>
    <property type="match status" value="1"/>
</dbReference>
<protein>
    <submittedName>
        <fullName evidence="3">Uncharacterized protein</fullName>
    </submittedName>
</protein>
<evidence type="ECO:0000256" key="1">
    <source>
        <dbReference type="SAM" id="MobiDB-lite"/>
    </source>
</evidence>
<feature type="signal peptide" evidence="2">
    <location>
        <begin position="1"/>
        <end position="27"/>
    </location>
</feature>
<feature type="region of interest" description="Disordered" evidence="1">
    <location>
        <begin position="23"/>
        <end position="55"/>
    </location>
</feature>
<evidence type="ECO:0000313" key="3">
    <source>
        <dbReference type="EMBL" id="CCG05430.1"/>
    </source>
</evidence>
<reference evidence="4" key="2">
    <citation type="submission" date="2012-02" db="EMBL/GenBank/DDBJ databases">
        <title>Complete genome sequence of Blastococcus saxobsidens strain DD2.</title>
        <authorList>
            <person name="Genoscope."/>
        </authorList>
    </citation>
    <scope>NUCLEOTIDE SEQUENCE [LARGE SCALE GENOMIC DNA]</scope>
    <source>
        <strain evidence="4">DD2</strain>
    </source>
</reference>
<feature type="chain" id="PRO_5003606388" evidence="2">
    <location>
        <begin position="28"/>
        <end position="172"/>
    </location>
</feature>
<evidence type="ECO:0000313" key="4">
    <source>
        <dbReference type="Proteomes" id="UP000007517"/>
    </source>
</evidence>
<name>H6RRE8_BLASD</name>
<feature type="compositionally biased region" description="Low complexity" evidence="1">
    <location>
        <begin position="34"/>
        <end position="48"/>
    </location>
</feature>
<reference evidence="3 4" key="1">
    <citation type="journal article" date="2012" name="J. Bacteriol.">
        <title>Genome Sequence of Blastococcus saxobsidens DD2, a Stone-Inhabiting Bacterium.</title>
        <authorList>
            <person name="Chouaia B."/>
            <person name="Crotti E."/>
            <person name="Brusetti L."/>
            <person name="Daffonchio D."/>
            <person name="Essoussi I."/>
            <person name="Nouioui I."/>
            <person name="Sbissi I."/>
            <person name="Ghodhbane-Gtari F."/>
            <person name="Gtari M."/>
            <person name="Vacherie B."/>
            <person name="Barbe V."/>
            <person name="Medigue C."/>
            <person name="Gury J."/>
            <person name="Pujic P."/>
            <person name="Normand P."/>
        </authorList>
    </citation>
    <scope>NUCLEOTIDE SEQUENCE [LARGE SCALE GENOMIC DNA]</scope>
    <source>
        <strain evidence="3 4">DD2</strain>
    </source>
</reference>
<dbReference type="RefSeq" id="WP_014378297.1">
    <property type="nucleotide sequence ID" value="NC_016943.1"/>
</dbReference>
<proteinExistence type="predicted"/>
<dbReference type="AlphaFoldDB" id="H6RRE8"/>
<dbReference type="STRING" id="1146883.BLASA_4631"/>
<keyword evidence="2" id="KW-0732">Signal</keyword>
<organism evidence="3 4">
    <name type="scientific">Blastococcus saxobsidens (strain DD2)</name>
    <dbReference type="NCBI Taxonomy" id="1146883"/>
    <lineage>
        <taxon>Bacteria</taxon>
        <taxon>Bacillati</taxon>
        <taxon>Actinomycetota</taxon>
        <taxon>Actinomycetes</taxon>
        <taxon>Geodermatophilales</taxon>
        <taxon>Geodermatophilaceae</taxon>
        <taxon>Blastococcus</taxon>
    </lineage>
</organism>
<dbReference type="OrthoDB" id="5195917at2"/>
<sequence>MRRSVLRRAVLPASAAVVLLAGCTDSAEDEPTATDETSAAETTTPTDTPTEEPADSAFCTEAVSIQERISGSASSGDPGQLPQLFREAADEIRAIDPPEEIAQDWTALAEGAEEFASTLGDVDLTDPQALATLQERLAPLEQELNAASTSVQNYLAEECGVGGSVEESAPSS</sequence>
<dbReference type="Proteomes" id="UP000007517">
    <property type="component" value="Chromosome"/>
</dbReference>